<dbReference type="PANTHER" id="PTHR36435:SF1">
    <property type="entry name" value="CAAX AMINO TERMINAL PROTEASE FAMILY PROTEIN"/>
    <property type="match status" value="1"/>
</dbReference>
<dbReference type="InterPro" id="IPR052710">
    <property type="entry name" value="CAAX_protease"/>
</dbReference>
<protein>
    <submittedName>
        <fullName evidence="3">CAAX amino terminal protease self-immunity</fullName>
    </submittedName>
</protein>
<dbReference type="GO" id="GO:0080120">
    <property type="term" value="P:CAAX-box protein maturation"/>
    <property type="evidence" value="ECO:0007669"/>
    <property type="project" value="UniProtKB-ARBA"/>
</dbReference>
<feature type="transmembrane region" description="Helical" evidence="1">
    <location>
        <begin position="61"/>
        <end position="88"/>
    </location>
</feature>
<gene>
    <name evidence="3" type="ORF">CLMAG_27720</name>
</gene>
<keyword evidence="1" id="KW-0472">Membrane</keyword>
<dbReference type="RefSeq" id="WP_082831909.1">
    <property type="nucleotide sequence ID" value="NZ_FQXL01000049.1"/>
</dbReference>
<dbReference type="GO" id="GO:0006508">
    <property type="term" value="P:proteolysis"/>
    <property type="evidence" value="ECO:0007669"/>
    <property type="project" value="UniProtKB-KW"/>
</dbReference>
<dbReference type="Pfam" id="PF02517">
    <property type="entry name" value="Rce1-like"/>
    <property type="match status" value="1"/>
</dbReference>
<accession>A0A161X0J5</accession>
<feature type="domain" description="CAAX prenyl protease 2/Lysostaphin resistance protein A-like" evidence="2">
    <location>
        <begin position="107"/>
        <end position="197"/>
    </location>
</feature>
<keyword evidence="3" id="KW-0645">Protease</keyword>
<reference evidence="3 4" key="1">
    <citation type="submission" date="2016-04" db="EMBL/GenBank/DDBJ databases">
        <title>Genome sequence of Clostridium magnum DSM 2767.</title>
        <authorList>
            <person name="Poehlein A."/>
            <person name="Uhlig R."/>
            <person name="Fischer R."/>
            <person name="Bahl H."/>
            <person name="Daniel R."/>
        </authorList>
    </citation>
    <scope>NUCLEOTIDE SEQUENCE [LARGE SCALE GENOMIC DNA]</scope>
    <source>
        <strain evidence="3 4">DSM 2767</strain>
    </source>
</reference>
<evidence type="ECO:0000313" key="3">
    <source>
        <dbReference type="EMBL" id="KZL92958.1"/>
    </source>
</evidence>
<sequence>MNNKNYKYLTFTLFAAAILWYLMFVIKPFNFWIEMSVSILLLILMAYFANRDIFSLGKVKIRYILIGVVSAIALYGIFYAGNIISGYLFPFKDAQISSVYSNKSNANLALIGLLLFFIIGPGEELYWRGFIQNTLGKKFGENKGYLFSVLLYAAVHIVTGNFMLVIAALVCGLFWGWLYKKEKSLIPVIISHAVWDLTIFVLLPLM</sequence>
<feature type="transmembrane region" description="Helical" evidence="1">
    <location>
        <begin position="108"/>
        <end position="128"/>
    </location>
</feature>
<proteinExistence type="predicted"/>
<dbReference type="GO" id="GO:0004175">
    <property type="term" value="F:endopeptidase activity"/>
    <property type="evidence" value="ECO:0007669"/>
    <property type="project" value="UniProtKB-ARBA"/>
</dbReference>
<feature type="transmembrane region" description="Helical" evidence="1">
    <location>
        <begin position="149"/>
        <end position="178"/>
    </location>
</feature>
<name>A0A161X0J5_9CLOT</name>
<keyword evidence="1" id="KW-1133">Transmembrane helix</keyword>
<dbReference type="EMBL" id="LWAE01000002">
    <property type="protein sequence ID" value="KZL92958.1"/>
    <property type="molecule type" value="Genomic_DNA"/>
</dbReference>
<dbReference type="OrthoDB" id="1903300at2"/>
<evidence type="ECO:0000313" key="4">
    <source>
        <dbReference type="Proteomes" id="UP000076603"/>
    </source>
</evidence>
<dbReference type="STRING" id="1121326.CLMAG_27720"/>
<keyword evidence="1" id="KW-0812">Transmembrane</keyword>
<feature type="transmembrane region" description="Helical" evidence="1">
    <location>
        <begin position="32"/>
        <end position="49"/>
    </location>
</feature>
<organism evidence="3 4">
    <name type="scientific">Clostridium magnum DSM 2767</name>
    <dbReference type="NCBI Taxonomy" id="1121326"/>
    <lineage>
        <taxon>Bacteria</taxon>
        <taxon>Bacillati</taxon>
        <taxon>Bacillota</taxon>
        <taxon>Clostridia</taxon>
        <taxon>Eubacteriales</taxon>
        <taxon>Clostridiaceae</taxon>
        <taxon>Clostridium</taxon>
    </lineage>
</organism>
<evidence type="ECO:0000259" key="2">
    <source>
        <dbReference type="Pfam" id="PF02517"/>
    </source>
</evidence>
<dbReference type="PANTHER" id="PTHR36435">
    <property type="entry name" value="SLR1288 PROTEIN"/>
    <property type="match status" value="1"/>
</dbReference>
<feature type="transmembrane region" description="Helical" evidence="1">
    <location>
        <begin position="7"/>
        <end position="26"/>
    </location>
</feature>
<dbReference type="Proteomes" id="UP000076603">
    <property type="component" value="Unassembled WGS sequence"/>
</dbReference>
<keyword evidence="4" id="KW-1185">Reference proteome</keyword>
<dbReference type="InterPro" id="IPR003675">
    <property type="entry name" value="Rce1/LyrA-like_dom"/>
</dbReference>
<dbReference type="AlphaFoldDB" id="A0A161X0J5"/>
<keyword evidence="3" id="KW-0378">Hydrolase</keyword>
<feature type="transmembrane region" description="Helical" evidence="1">
    <location>
        <begin position="184"/>
        <end position="205"/>
    </location>
</feature>
<comment type="caution">
    <text evidence="3">The sequence shown here is derived from an EMBL/GenBank/DDBJ whole genome shotgun (WGS) entry which is preliminary data.</text>
</comment>
<dbReference type="PATRIC" id="fig|1121326.3.peg.2785"/>
<evidence type="ECO:0000256" key="1">
    <source>
        <dbReference type="SAM" id="Phobius"/>
    </source>
</evidence>